<feature type="transmembrane region" description="Helical" evidence="9">
    <location>
        <begin position="149"/>
        <end position="165"/>
    </location>
</feature>
<feature type="transmembrane region" description="Helical" evidence="9">
    <location>
        <begin position="91"/>
        <end position="113"/>
    </location>
</feature>
<organism evidence="11">
    <name type="scientific">Aleuroglyphus ovatus</name>
    <name type="common">Brown-legged grain mite</name>
    <name type="synonym">Tyroglyphus ovatus</name>
    <dbReference type="NCBI Taxonomy" id="212130"/>
    <lineage>
        <taxon>Eukaryota</taxon>
        <taxon>Metazoa</taxon>
        <taxon>Ecdysozoa</taxon>
        <taxon>Arthropoda</taxon>
        <taxon>Chelicerata</taxon>
        <taxon>Arachnida</taxon>
        <taxon>Acari</taxon>
        <taxon>Acariformes</taxon>
        <taxon>Sarcoptiformes</taxon>
        <taxon>Astigmata</taxon>
        <taxon>Acaroidea</taxon>
        <taxon>Acaridae</taxon>
        <taxon>Tyrophaginae</taxon>
        <taxon>Aleuroglyphus</taxon>
    </lineage>
</organism>
<evidence type="ECO:0000256" key="5">
    <source>
        <dbReference type="ARBA" id="ARBA00022989"/>
    </source>
</evidence>
<feature type="transmembrane region" description="Helical" evidence="9">
    <location>
        <begin position="524"/>
        <end position="542"/>
    </location>
</feature>
<dbReference type="GO" id="GO:0008137">
    <property type="term" value="F:NADH dehydrogenase (ubiquinone) activity"/>
    <property type="evidence" value="ECO:0007669"/>
    <property type="project" value="UniProtKB-EC"/>
</dbReference>
<dbReference type="GO" id="GO:0016020">
    <property type="term" value="C:membrane"/>
    <property type="evidence" value="ECO:0007669"/>
    <property type="project" value="UniProtKB-SubCell"/>
</dbReference>
<dbReference type="GO" id="GO:0015990">
    <property type="term" value="P:electron transport coupled proton transport"/>
    <property type="evidence" value="ECO:0007669"/>
    <property type="project" value="TreeGrafter"/>
</dbReference>
<comment type="catalytic activity">
    <reaction evidence="8">
        <text>a ubiquinone + NADH + 5 H(+)(in) = a ubiquinol + NAD(+) + 4 H(+)(out)</text>
        <dbReference type="Rhea" id="RHEA:29091"/>
        <dbReference type="Rhea" id="RHEA-COMP:9565"/>
        <dbReference type="Rhea" id="RHEA-COMP:9566"/>
        <dbReference type="ChEBI" id="CHEBI:15378"/>
        <dbReference type="ChEBI" id="CHEBI:16389"/>
        <dbReference type="ChEBI" id="CHEBI:17976"/>
        <dbReference type="ChEBI" id="CHEBI:57540"/>
        <dbReference type="ChEBI" id="CHEBI:57945"/>
        <dbReference type="EC" id="7.1.1.2"/>
    </reaction>
</comment>
<keyword evidence="6 9" id="KW-0472">Membrane</keyword>
<evidence type="ECO:0000256" key="7">
    <source>
        <dbReference type="ARBA" id="ARBA00031027"/>
    </source>
</evidence>
<feature type="transmembrane region" description="Helical" evidence="9">
    <location>
        <begin position="440"/>
        <end position="461"/>
    </location>
</feature>
<reference evidence="12" key="2">
    <citation type="journal article" date="2014" name="Mitochondrial DNA">
        <title>Complete mitochondrial genome of Aleuroglyphus ovatus (Acari: Acaridae).</title>
        <authorList>
            <person name="Que S."/>
            <person name="Xin T."/>
            <person name="Yi J."/>
            <person name="Zou Z."/>
            <person name="Li L."/>
            <person name="Xia B."/>
        </authorList>
    </citation>
    <scope>NUCLEOTIDE SEQUENCE</scope>
</reference>
<evidence type="ECO:0000313" key="12">
    <source>
        <dbReference type="EMBL" id="AID52419.1"/>
    </source>
</evidence>
<geneLocation type="mitochondrion" evidence="11"/>
<dbReference type="PRINTS" id="PR01434">
    <property type="entry name" value="NADHDHGNASE5"/>
</dbReference>
<feature type="transmembrane region" description="Helical" evidence="9">
    <location>
        <begin position="336"/>
        <end position="355"/>
    </location>
</feature>
<protein>
    <recommendedName>
        <fullName evidence="3">NADH:ubiquinone reductase (H(+)-translocating)</fullName>
        <ecNumber evidence="3">7.1.1.2</ecNumber>
    </recommendedName>
    <alternativeName>
        <fullName evidence="7">NADH dehydrogenase subunit 5</fullName>
    </alternativeName>
</protein>
<feature type="transmembrane region" description="Helical" evidence="9">
    <location>
        <begin position="238"/>
        <end position="259"/>
    </location>
</feature>
<accession>A0A023HK92</accession>
<reference evidence="11" key="1">
    <citation type="submission" date="2013-02" db="EMBL/GenBank/DDBJ databases">
        <authorList>
            <person name="Nie L.N."/>
            <person name="Sun E.T."/>
        </authorList>
    </citation>
    <scope>NUCLEOTIDE SEQUENCE</scope>
</reference>
<dbReference type="PANTHER" id="PTHR42829:SF2">
    <property type="entry name" value="NADH-UBIQUINONE OXIDOREDUCTASE CHAIN 5"/>
    <property type="match status" value="1"/>
</dbReference>
<feature type="transmembrane region" description="Helical" evidence="9">
    <location>
        <begin position="412"/>
        <end position="434"/>
    </location>
</feature>
<gene>
    <name evidence="11" type="primary">ND5</name>
</gene>
<dbReference type="AlphaFoldDB" id="A0A023HK92"/>
<comment type="subcellular location">
    <subcellularLocation>
        <location evidence="2">Membrane</location>
        <topology evidence="2">Multi-pass membrane protein</topology>
    </subcellularLocation>
</comment>
<dbReference type="GeneID" id="18667261"/>
<dbReference type="InterPro" id="IPR003945">
    <property type="entry name" value="NU5C-like"/>
</dbReference>
<evidence type="ECO:0000256" key="3">
    <source>
        <dbReference type="ARBA" id="ARBA00012944"/>
    </source>
</evidence>
<evidence type="ECO:0000313" key="11">
    <source>
        <dbReference type="EMBL" id="AGM14594.1"/>
    </source>
</evidence>
<comment type="function">
    <text evidence="1">Core subunit of the mitochondrial membrane respiratory chain NADH dehydrogenase (Complex I) that is believed to belong to the minimal assembly required for catalysis. Complex I functions in the transfer of electrons from NADH to the respiratory chain. The immediate electron acceptor for the enzyme is believed to be ubiquinone.</text>
</comment>
<feature type="transmembrane region" description="Helical" evidence="9">
    <location>
        <begin position="5"/>
        <end position="25"/>
    </location>
</feature>
<dbReference type="Pfam" id="PF00361">
    <property type="entry name" value="Proton_antipo_M"/>
    <property type="match status" value="1"/>
</dbReference>
<feature type="transmembrane region" description="Helical" evidence="9">
    <location>
        <begin position="171"/>
        <end position="190"/>
    </location>
</feature>
<feature type="transmembrane region" description="Helical" evidence="9">
    <location>
        <begin position="211"/>
        <end position="232"/>
    </location>
</feature>
<feature type="transmembrane region" description="Helical" evidence="9">
    <location>
        <begin position="266"/>
        <end position="289"/>
    </location>
</feature>
<evidence type="ECO:0000256" key="8">
    <source>
        <dbReference type="ARBA" id="ARBA00049551"/>
    </source>
</evidence>
<evidence type="ECO:0000256" key="1">
    <source>
        <dbReference type="ARBA" id="ARBA00003257"/>
    </source>
</evidence>
<feature type="transmembrane region" description="Helical" evidence="9">
    <location>
        <begin position="367"/>
        <end position="391"/>
    </location>
</feature>
<dbReference type="CTD" id="4540"/>
<dbReference type="RefSeq" id="YP_009019424.1">
    <property type="nucleotide sequence ID" value="NC_023778.1"/>
</dbReference>
<feature type="transmembrane region" description="Helical" evidence="9">
    <location>
        <begin position="119"/>
        <end position="137"/>
    </location>
</feature>
<evidence type="ECO:0000256" key="2">
    <source>
        <dbReference type="ARBA" id="ARBA00004141"/>
    </source>
</evidence>
<dbReference type="GO" id="GO:0003954">
    <property type="term" value="F:NADH dehydrogenase activity"/>
    <property type="evidence" value="ECO:0007669"/>
    <property type="project" value="TreeGrafter"/>
</dbReference>
<evidence type="ECO:0000256" key="6">
    <source>
        <dbReference type="ARBA" id="ARBA00023136"/>
    </source>
</evidence>
<keyword evidence="11" id="KW-0496">Mitochondrion</keyword>
<dbReference type="PANTHER" id="PTHR42829">
    <property type="entry name" value="NADH-UBIQUINONE OXIDOREDUCTASE CHAIN 5"/>
    <property type="match status" value="1"/>
</dbReference>
<dbReference type="InterPro" id="IPR001750">
    <property type="entry name" value="ND/Mrp_TM"/>
</dbReference>
<evidence type="ECO:0000259" key="10">
    <source>
        <dbReference type="Pfam" id="PF00361"/>
    </source>
</evidence>
<evidence type="ECO:0000256" key="9">
    <source>
        <dbReference type="SAM" id="Phobius"/>
    </source>
</evidence>
<name>A0A023HK92_ALEOV</name>
<dbReference type="EC" id="7.1.1.2" evidence="3"/>
<dbReference type="GO" id="GO:0042773">
    <property type="term" value="P:ATP synthesis coupled electron transport"/>
    <property type="evidence" value="ECO:0007669"/>
    <property type="project" value="InterPro"/>
</dbReference>
<feature type="transmembrane region" description="Helical" evidence="9">
    <location>
        <begin position="45"/>
        <end position="71"/>
    </location>
</feature>
<proteinExistence type="predicted"/>
<sequence length="544" mass="62679">MFLLFFYLFFAMFILFFLLGCSMMMYNSVVFEILMPYYGFFGEMPIVFCVDYLSLLFFSMVSLISSVVFLYSKFYMDDFFSKLNYLNHRFFYLLFLFVVSMMLLVFSGSWIVVMLGWDGLGLVSFLLVIFYSNSSSLDSGLITVFTNRFGDCLFILSFVFMFYSGFFLIDFLSYCSCLFFIVVLFLGCITKSAQLPFSSWLPAAMAAPTPVSSLVHSSTLVTAGVFLLVRFNFLMEGIFVYLLPISLFTSFFAGACAVCEMDFKKVVAMSTLSQLGFMIFSISSGLWLLGFLHMMFHAFFKSSLFLSTGNLMHYLLGDQDSRNFGSLGSSFFSKMIFSMSNLSLMGFPFSLGFYSKDTIIGILLFDNFSYISFLFLLSCCFTVAYSFRLIFMGFMMFPSFSCSLSFVEDTYFYYPMLFLYVTCVFFGNFFFFFFLPPLCFSFLDFFFGLFIIFFGFIFFIYFPSFYLFLCNMMSISFLSLISSSGFSTNISSFSYKGEYSWGEIFGGGGVFSIFDFFNSYAVRLYALNFSLLLTLLPFFFFMSS</sequence>
<dbReference type="EMBL" id="KC700022">
    <property type="protein sequence ID" value="AGM14594.1"/>
    <property type="molecule type" value="Genomic_DNA"/>
</dbReference>
<keyword evidence="4 9" id="KW-0812">Transmembrane</keyword>
<evidence type="ECO:0000256" key="4">
    <source>
        <dbReference type="ARBA" id="ARBA00022692"/>
    </source>
</evidence>
<keyword evidence="5 9" id="KW-1133">Transmembrane helix</keyword>
<dbReference type="EMBL" id="KJ571488">
    <property type="protein sequence ID" value="AID52419.1"/>
    <property type="molecule type" value="Genomic_DNA"/>
</dbReference>
<feature type="domain" description="NADH:quinone oxidoreductase/Mrp antiporter transmembrane" evidence="10">
    <location>
        <begin position="107"/>
        <end position="381"/>
    </location>
</feature>